<dbReference type="Pfam" id="PF00248">
    <property type="entry name" value="Aldo_ket_red"/>
    <property type="match status" value="1"/>
</dbReference>
<dbReference type="EMBL" id="CP019082">
    <property type="protein sequence ID" value="APW59725.1"/>
    <property type="molecule type" value="Genomic_DNA"/>
</dbReference>
<dbReference type="InterPro" id="IPR036812">
    <property type="entry name" value="NAD(P)_OxRdtase_dom_sf"/>
</dbReference>
<sequence>MIDPNSNPTRRDVLQAGATGIVAASLAGGAHAAQDVNSGGVPLRPLGKTGEKVSLLCLGGFHASVPEPEKESLRLIQRAVDEGVTFLDNAWDYKDGVAEERMGKALAEGKLRDKVFLMTKCCGRTAKDARSNLEDSLRRLQTDHLDLWQFHEINYDNDPDLIFAAGGALEFALKAKEQGKVRFIGFTGHKHPEIHLKMLGKPYDWATVQMPLNVMDGQFRSFQHQILPMLNKRGIGAIGMKSLGGTGDIIKAGHLTAEEALRYVLSLPISTLVSGIDSEAVLEQNLKIVRSHKPMARDEMASLETKIAAVSADGRFERFKTTQMFDGAVHQKQHGFA</sequence>
<dbReference type="CDD" id="cd19100">
    <property type="entry name" value="AKR_unchar"/>
    <property type="match status" value="1"/>
</dbReference>
<dbReference type="STRING" id="1387353.BSF38_01156"/>
<dbReference type="EC" id="1.1.1.-" evidence="2"/>
<dbReference type="InterPro" id="IPR053135">
    <property type="entry name" value="AKR2_Oxidoreductase"/>
</dbReference>
<feature type="domain" description="NADP-dependent oxidoreductase" evidence="1">
    <location>
        <begin position="56"/>
        <end position="245"/>
    </location>
</feature>
<dbReference type="InterPro" id="IPR023210">
    <property type="entry name" value="NADP_OxRdtase_dom"/>
</dbReference>
<keyword evidence="3" id="KW-1185">Reference proteome</keyword>
<dbReference type="PANTHER" id="PTHR43312:SF1">
    <property type="entry name" value="NADP-DEPENDENT OXIDOREDUCTASE DOMAIN-CONTAINING PROTEIN"/>
    <property type="match status" value="1"/>
</dbReference>
<dbReference type="GO" id="GO:0016491">
    <property type="term" value="F:oxidoreductase activity"/>
    <property type="evidence" value="ECO:0007669"/>
    <property type="project" value="UniProtKB-KW"/>
</dbReference>
<reference evidence="3" key="1">
    <citation type="submission" date="2016-12" db="EMBL/GenBank/DDBJ databases">
        <title>Comparative genomics of four Isosphaeraceae planctomycetes: a common pool of plasmids and glycoside hydrolase genes.</title>
        <authorList>
            <person name="Ivanova A."/>
        </authorList>
    </citation>
    <scope>NUCLEOTIDE SEQUENCE [LARGE SCALE GENOMIC DNA]</scope>
    <source>
        <strain evidence="3">PX4</strain>
    </source>
</reference>
<dbReference type="Gene3D" id="3.20.20.100">
    <property type="entry name" value="NADP-dependent oxidoreductase domain"/>
    <property type="match status" value="1"/>
</dbReference>
<dbReference type="PROSITE" id="PS51318">
    <property type="entry name" value="TAT"/>
    <property type="match status" value="1"/>
</dbReference>
<organism evidence="2 3">
    <name type="scientific">Paludisphaera borealis</name>
    <dbReference type="NCBI Taxonomy" id="1387353"/>
    <lineage>
        <taxon>Bacteria</taxon>
        <taxon>Pseudomonadati</taxon>
        <taxon>Planctomycetota</taxon>
        <taxon>Planctomycetia</taxon>
        <taxon>Isosphaerales</taxon>
        <taxon>Isosphaeraceae</taxon>
        <taxon>Paludisphaera</taxon>
    </lineage>
</organism>
<evidence type="ECO:0000313" key="2">
    <source>
        <dbReference type="EMBL" id="APW59725.1"/>
    </source>
</evidence>
<keyword evidence="2" id="KW-0560">Oxidoreductase</keyword>
<dbReference type="KEGG" id="pbor:BSF38_01156"/>
<proteinExistence type="predicted"/>
<dbReference type="PANTHER" id="PTHR43312">
    <property type="entry name" value="D-THREO-ALDOSE 1-DEHYDROGENASE"/>
    <property type="match status" value="1"/>
</dbReference>
<protein>
    <submittedName>
        <fullName evidence="2">General stress protein 69</fullName>
        <ecNumber evidence="2">1.1.1.-</ecNumber>
    </submittedName>
</protein>
<gene>
    <name evidence="2" type="primary">yhdN_3</name>
    <name evidence="2" type="ORF">BSF38_01156</name>
</gene>
<accession>A0A1U7CLB2</accession>
<dbReference type="RefSeq" id="WP_076343866.1">
    <property type="nucleotide sequence ID" value="NZ_CP019082.1"/>
</dbReference>
<dbReference type="InterPro" id="IPR006311">
    <property type="entry name" value="TAT_signal"/>
</dbReference>
<evidence type="ECO:0000313" key="3">
    <source>
        <dbReference type="Proteomes" id="UP000186309"/>
    </source>
</evidence>
<dbReference type="AlphaFoldDB" id="A0A1U7CLB2"/>
<dbReference type="SUPFAM" id="SSF51430">
    <property type="entry name" value="NAD(P)-linked oxidoreductase"/>
    <property type="match status" value="1"/>
</dbReference>
<dbReference type="Proteomes" id="UP000186309">
    <property type="component" value="Chromosome"/>
</dbReference>
<evidence type="ECO:0000259" key="1">
    <source>
        <dbReference type="Pfam" id="PF00248"/>
    </source>
</evidence>
<name>A0A1U7CLB2_9BACT</name>